<proteinExistence type="inferred from homology"/>
<dbReference type="Proteomes" id="UP001566132">
    <property type="component" value="Unassembled WGS sequence"/>
</dbReference>
<evidence type="ECO:0000313" key="17">
    <source>
        <dbReference type="Proteomes" id="UP001566132"/>
    </source>
</evidence>
<comment type="pathway">
    <text evidence="3">Glycan metabolism; heparin biosynthesis.</text>
</comment>
<evidence type="ECO:0000256" key="7">
    <source>
        <dbReference type="ARBA" id="ARBA00022692"/>
    </source>
</evidence>
<evidence type="ECO:0000256" key="1">
    <source>
        <dbReference type="ARBA" id="ARBA00000434"/>
    </source>
</evidence>
<comment type="catalytic activity">
    <reaction evidence="1">
        <text>[heparosan-N-sulfate](n) = [heparan-N-sulfate](n)</text>
        <dbReference type="Rhea" id="RHEA:20197"/>
        <dbReference type="Rhea" id="RHEA-COMP:9556"/>
        <dbReference type="Rhea" id="RHEA-COMP:9557"/>
        <dbReference type="ChEBI" id="CHEBI:58041"/>
        <dbReference type="ChEBI" id="CHEBI:58287"/>
        <dbReference type="EC" id="5.1.3.17"/>
    </reaction>
</comment>
<evidence type="ECO:0000259" key="14">
    <source>
        <dbReference type="Pfam" id="PF06662"/>
    </source>
</evidence>
<evidence type="ECO:0000256" key="11">
    <source>
        <dbReference type="ARBA" id="ARBA00023235"/>
    </source>
</evidence>
<feature type="domain" description="D-glucuronyl C5-epimerase C-terminal" evidence="14">
    <location>
        <begin position="394"/>
        <end position="586"/>
    </location>
</feature>
<name>A0ABD1ESS4_HYPHA</name>
<organism evidence="16 17">
    <name type="scientific">Hypothenemus hampei</name>
    <name type="common">Coffee berry borer</name>
    <dbReference type="NCBI Taxonomy" id="57062"/>
    <lineage>
        <taxon>Eukaryota</taxon>
        <taxon>Metazoa</taxon>
        <taxon>Ecdysozoa</taxon>
        <taxon>Arthropoda</taxon>
        <taxon>Hexapoda</taxon>
        <taxon>Insecta</taxon>
        <taxon>Pterygota</taxon>
        <taxon>Neoptera</taxon>
        <taxon>Endopterygota</taxon>
        <taxon>Coleoptera</taxon>
        <taxon>Polyphaga</taxon>
        <taxon>Cucujiformia</taxon>
        <taxon>Curculionidae</taxon>
        <taxon>Scolytinae</taxon>
        <taxon>Hypothenemus</taxon>
    </lineage>
</organism>
<feature type="transmembrane region" description="Helical" evidence="13">
    <location>
        <begin position="42"/>
        <end position="61"/>
    </location>
</feature>
<dbReference type="EC" id="5.1.3.17" evidence="6"/>
<dbReference type="AlphaFoldDB" id="A0ABD1ESS4"/>
<evidence type="ECO:0000256" key="3">
    <source>
        <dbReference type="ARBA" id="ARBA00004841"/>
    </source>
</evidence>
<evidence type="ECO:0000256" key="10">
    <source>
        <dbReference type="ARBA" id="ARBA00023136"/>
    </source>
</evidence>
<dbReference type="PANTHER" id="PTHR13174">
    <property type="entry name" value="D-GLUCURONYL C5-EPIMERASE"/>
    <property type="match status" value="1"/>
</dbReference>
<keyword evidence="17" id="KW-1185">Reference proteome</keyword>
<evidence type="ECO:0000256" key="13">
    <source>
        <dbReference type="SAM" id="Phobius"/>
    </source>
</evidence>
<dbReference type="Pfam" id="PF06662">
    <property type="entry name" value="C5-epim_C"/>
    <property type="match status" value="1"/>
</dbReference>
<keyword evidence="7 13" id="KW-0812">Transmembrane</keyword>
<comment type="similarity">
    <text evidence="5">Belongs to the D-glucuronyl C5-epimerase family.</text>
</comment>
<dbReference type="InterPro" id="IPR010598">
    <property type="entry name" value="C5-epim_C"/>
</dbReference>
<gene>
    <name evidence="16" type="ORF">ABEB36_007079</name>
</gene>
<comment type="pathway">
    <text evidence="4">Glycan metabolism; heparan sulfate biosynthesis.</text>
</comment>
<sequence>MNKVQSTVGGPQSLNFYAAKEKNQFRNDPPLFFLIMRFNFKVALLLLTSLTVITIFLLYSLCNQEPSEGLPDQLKIIEIKSNFEDIDCDINGGEKLVKCKTNGSEIYVPFNFLSVFYDVSGKLSNDGKSFKWFHSQSKIYHPKSKYDPRGVFAYFENYNVEVRGRVKCIGAVDGVPVSTQWDSQGYHYPTQIAQFGLAHYSKNLTEPEPRVTLFEDSDSVLGQWRVPTSGKIVRNFVTKLNSHVLQFKTSDQYSEGIQLEMEHVMDFVMKVDLMLNGNSSLTISIKNRENFEEYFIHFITGDFLMATQENNIYYGIGGIMGEWKRLTRDLIVDLHKGLNYAISNEKLKIRMPRSKLKIISVILRGSGAIDNLTLATTEHIQQFYHSAEWFVKNQDPESGGWPISVKREIASGFLQLEPGWYSAMGQGQAISVLARAYHHSGGDPQFLNVALNALKPFRVSSVDGGVLATFINKYHWYEEYPTRPPLFVLNGFIFSLLGLYDLMTIAPVDQAQEAEFLFNEGMTTLKNLLPFFDTGSGTVYDLRHFTLGVAPNIARWDYHVTHINQLLLLSTIDDAPLFKTTAERWIGYMNGKRAHHN</sequence>
<evidence type="ECO:0000313" key="16">
    <source>
        <dbReference type="EMBL" id="KAL1501825.1"/>
    </source>
</evidence>
<evidence type="ECO:0000259" key="15">
    <source>
        <dbReference type="Pfam" id="PF21174"/>
    </source>
</evidence>
<evidence type="ECO:0000256" key="2">
    <source>
        <dbReference type="ARBA" id="ARBA00004606"/>
    </source>
</evidence>
<comment type="subcellular location">
    <subcellularLocation>
        <location evidence="12">Endomembrane system</location>
        <topology evidence="12">Single-pass membrane protein</topology>
    </subcellularLocation>
    <subcellularLocation>
        <location evidence="2">Membrane</location>
        <topology evidence="2">Single-pass type II membrane protein</topology>
    </subcellularLocation>
</comment>
<evidence type="ECO:0000256" key="9">
    <source>
        <dbReference type="ARBA" id="ARBA00022989"/>
    </source>
</evidence>
<evidence type="ECO:0000256" key="6">
    <source>
        <dbReference type="ARBA" id="ARBA00012087"/>
    </source>
</evidence>
<keyword evidence="8" id="KW-0735">Signal-anchor</keyword>
<protein>
    <recommendedName>
        <fullName evidence="6">heparosan-N-sulfate-glucuronate 5-epimerase</fullName>
        <ecNumber evidence="6">5.1.3.17</ecNumber>
    </recommendedName>
</protein>
<evidence type="ECO:0000256" key="4">
    <source>
        <dbReference type="ARBA" id="ARBA00005093"/>
    </source>
</evidence>
<reference evidence="16 17" key="1">
    <citation type="submission" date="2024-05" db="EMBL/GenBank/DDBJ databases">
        <title>Genetic variation in Jamaican populations of the coffee berry borer (Hypothenemus hampei).</title>
        <authorList>
            <person name="Errbii M."/>
            <person name="Myrie A."/>
        </authorList>
    </citation>
    <scope>NUCLEOTIDE SEQUENCE [LARGE SCALE GENOMIC DNA]</scope>
    <source>
        <strain evidence="16">JA-Hopewell-2020-01-JO</strain>
        <tissue evidence="16">Whole body</tissue>
    </source>
</reference>
<dbReference type="PANTHER" id="PTHR13174:SF3">
    <property type="entry name" value="D-GLUCURONYL C5-EPIMERASE"/>
    <property type="match status" value="1"/>
</dbReference>
<evidence type="ECO:0000256" key="5">
    <source>
        <dbReference type="ARBA" id="ARBA00005584"/>
    </source>
</evidence>
<keyword evidence="11" id="KW-0413">Isomerase</keyword>
<evidence type="ECO:0000256" key="12">
    <source>
        <dbReference type="ARBA" id="ARBA00037847"/>
    </source>
</evidence>
<dbReference type="GO" id="GO:0047464">
    <property type="term" value="F:heparosan-N-sulfate-glucuronate 5-epimerase activity"/>
    <property type="evidence" value="ECO:0007669"/>
    <property type="project" value="UniProtKB-EC"/>
</dbReference>
<keyword evidence="10 13" id="KW-0472">Membrane</keyword>
<accession>A0ABD1ESS4</accession>
<dbReference type="InterPro" id="IPR059154">
    <property type="entry name" value="Glce_b_sandwich"/>
</dbReference>
<dbReference type="EMBL" id="JBDJPC010000005">
    <property type="protein sequence ID" value="KAL1501825.1"/>
    <property type="molecule type" value="Genomic_DNA"/>
</dbReference>
<comment type="caution">
    <text evidence="16">The sequence shown here is derived from an EMBL/GenBank/DDBJ whole genome shotgun (WGS) entry which is preliminary data.</text>
</comment>
<keyword evidence="9 13" id="KW-1133">Transmembrane helix</keyword>
<feature type="domain" description="D-glucuronyl C5-epimerase beta-sandwich" evidence="15">
    <location>
        <begin position="241"/>
        <end position="366"/>
    </location>
</feature>
<dbReference type="InterPro" id="IPR039721">
    <property type="entry name" value="C5-epimerase"/>
</dbReference>
<dbReference type="Pfam" id="PF21174">
    <property type="entry name" value="Glce_b_sandwich"/>
    <property type="match status" value="1"/>
</dbReference>
<evidence type="ECO:0000256" key="8">
    <source>
        <dbReference type="ARBA" id="ARBA00022968"/>
    </source>
</evidence>